<accession>A0A0F6SI13</accession>
<dbReference type="STRING" id="927083.DB32_008543"/>
<dbReference type="OrthoDB" id="9808013at2"/>
<name>A0A0F6SI13_9BACT</name>
<dbReference type="Proteomes" id="UP000034883">
    <property type="component" value="Chromosome"/>
</dbReference>
<dbReference type="InterPro" id="IPR007466">
    <property type="entry name" value="Peptidyl-Arg-deiminase_porph"/>
</dbReference>
<protein>
    <submittedName>
        <fullName evidence="2">Agmatine deiminase</fullName>
    </submittedName>
</protein>
<dbReference type="GO" id="GO:0009446">
    <property type="term" value="P:putrescine biosynthetic process"/>
    <property type="evidence" value="ECO:0007669"/>
    <property type="project" value="InterPro"/>
</dbReference>
<dbReference type="Pfam" id="PF04371">
    <property type="entry name" value="PAD_porph"/>
    <property type="match status" value="1"/>
</dbReference>
<reference evidence="2 3" key="1">
    <citation type="submission" date="2015-03" db="EMBL/GenBank/DDBJ databases">
        <title>Genome assembly of Sandaracinus amylolyticus DSM 53668.</title>
        <authorList>
            <person name="Sharma G."/>
            <person name="Subramanian S."/>
        </authorList>
    </citation>
    <scope>NUCLEOTIDE SEQUENCE [LARGE SCALE GENOMIC DNA]</scope>
    <source>
        <strain evidence="2 3">DSM 53668</strain>
    </source>
</reference>
<evidence type="ECO:0000256" key="1">
    <source>
        <dbReference type="ARBA" id="ARBA00022801"/>
    </source>
</evidence>
<proteinExistence type="predicted"/>
<keyword evidence="3" id="KW-1185">Reference proteome</keyword>
<evidence type="ECO:0000313" key="2">
    <source>
        <dbReference type="EMBL" id="AKF11394.1"/>
    </source>
</evidence>
<evidence type="ECO:0000313" key="3">
    <source>
        <dbReference type="Proteomes" id="UP000034883"/>
    </source>
</evidence>
<dbReference type="KEGG" id="samy:DB32_008543"/>
<dbReference type="SUPFAM" id="SSF55909">
    <property type="entry name" value="Pentein"/>
    <property type="match status" value="1"/>
</dbReference>
<dbReference type="EMBL" id="CP011125">
    <property type="protein sequence ID" value="AKF11394.1"/>
    <property type="molecule type" value="Genomic_DNA"/>
</dbReference>
<dbReference type="AlphaFoldDB" id="A0A0F6SI13"/>
<dbReference type="RefSeq" id="WP_053238266.1">
    <property type="nucleotide sequence ID" value="NZ_CP011125.1"/>
</dbReference>
<keyword evidence="1" id="KW-0378">Hydrolase</keyword>
<organism evidence="2 3">
    <name type="scientific">Sandaracinus amylolyticus</name>
    <dbReference type="NCBI Taxonomy" id="927083"/>
    <lineage>
        <taxon>Bacteria</taxon>
        <taxon>Pseudomonadati</taxon>
        <taxon>Myxococcota</taxon>
        <taxon>Polyangia</taxon>
        <taxon>Polyangiales</taxon>
        <taxon>Sandaracinaceae</taxon>
        <taxon>Sandaracinus</taxon>
    </lineage>
</organism>
<dbReference type="PANTHER" id="PTHR31377:SF0">
    <property type="entry name" value="AGMATINE DEIMINASE-RELATED"/>
    <property type="match status" value="1"/>
</dbReference>
<gene>
    <name evidence="2" type="ORF">DB32_008543</name>
</gene>
<dbReference type="Gene3D" id="3.75.10.10">
    <property type="entry name" value="L-arginine/glycine Amidinotransferase, Chain A"/>
    <property type="match status" value="1"/>
</dbReference>
<dbReference type="GO" id="GO:0004668">
    <property type="term" value="F:protein-arginine deiminase activity"/>
    <property type="evidence" value="ECO:0007669"/>
    <property type="project" value="InterPro"/>
</dbReference>
<sequence>MKTPHEAGFQQPAEWARHEAVWLAWPSDETLWEESLGAAQREFVGLCDGIADPDPQTGSPRGERLEILVRTEKDERDARAALGHLGARFHRQAYGDIWLRDTAPVFLLDRSLRLGSVRFVFNGWGGKYELEGDPDLAQRVQAIVGDEVHPFALDFVCEGGAIEVDGEGTVLTTEQCMLNRNRNPKLDRAAIERVLEGALGVRRVLWLKNGLLNDHTDGHVDTLARFVAPGVVVCMAPSGDDDPNAAVLEEIARDLASMVDAKGRKLQVVRMPSPGRVVDDDGEIMPASYANFYVGNTSVVVPTYGTPWDEAAVRALEPLFPEHRVVGRMSKTILEGGGAFHCITQQQPERSR</sequence>
<dbReference type="GO" id="GO:0047632">
    <property type="term" value="F:agmatine deiminase activity"/>
    <property type="evidence" value="ECO:0007669"/>
    <property type="project" value="TreeGrafter"/>
</dbReference>
<dbReference type="PANTHER" id="PTHR31377">
    <property type="entry name" value="AGMATINE DEIMINASE-RELATED"/>
    <property type="match status" value="1"/>
</dbReference>